<dbReference type="NCBIfam" id="TIGR00229">
    <property type="entry name" value="sensory_box"/>
    <property type="match status" value="1"/>
</dbReference>
<dbReference type="PANTHER" id="PTHR33121:SF79">
    <property type="entry name" value="CYCLIC DI-GMP PHOSPHODIESTERASE PDED-RELATED"/>
    <property type="match status" value="1"/>
</dbReference>
<proteinExistence type="predicted"/>
<keyword evidence="5" id="KW-1185">Reference proteome</keyword>
<sequence>MAPHKENKAGASADRRLEQLAALAFAAADVLFEVDRVFRIRHVGGAIAKLVGHPPTAVRGLSLFDLIAPQDRIFLRRVMEAFDREQPVGRLAMRFLHAGSPELVTAIVGMSPMPGVKGERLVTATILDRTFIADAGSDGFLDRTSFIDLARRLVPSAEEKPRFEVVMLALPPLMKDSKLRSSKLGMAFAAEAEAILRLNSEGGAVTRLGEDSFAFIQKAGEDPSVVEQKIIEATDVLLAHPRSQTLPLDTSLMEQKEVEAALEHALATFARHSADCAAVTNLPDCLAASARQDRELVASCRSIIEDATFFQVLQPILTLKTGIIQHYEVLTRFAQGVARGISNTSEFIQIAEQVGMINTFDLVNCVKTIKLLQKLPVSVRLALNVSGRSVQSAEFAERLRAVLEGSDTQVAPSRLLIEITETRGITEFEQPCALLQYLFQRGHRICLDDFGAGAMSFEYLRRFPVNYVKIDGPFFRNAMTSGRDRILVRTIARCAFELGCRTVAEMIETEAEAALARELGIECGQGWLFGKPVTADVLMATFSDHSPRQPAPSRMVSPAPTPPPARRVAAMRSGGVVFPAAG</sequence>
<dbReference type="CDD" id="cd01948">
    <property type="entry name" value="EAL"/>
    <property type="match status" value="1"/>
</dbReference>
<dbReference type="SMART" id="SM00052">
    <property type="entry name" value="EAL"/>
    <property type="match status" value="1"/>
</dbReference>
<evidence type="ECO:0000256" key="1">
    <source>
        <dbReference type="SAM" id="MobiDB-lite"/>
    </source>
</evidence>
<dbReference type="Gene3D" id="3.20.20.450">
    <property type="entry name" value="EAL domain"/>
    <property type="match status" value="1"/>
</dbReference>
<feature type="domain" description="EAL" evidence="3">
    <location>
        <begin position="293"/>
        <end position="546"/>
    </location>
</feature>
<dbReference type="SMART" id="SM00091">
    <property type="entry name" value="PAS"/>
    <property type="match status" value="1"/>
</dbReference>
<dbReference type="EMBL" id="WOTH01000026">
    <property type="protein sequence ID" value="NHO54567.1"/>
    <property type="molecule type" value="Genomic_DNA"/>
</dbReference>
<name>A0A967B683_9PROT</name>
<feature type="region of interest" description="Disordered" evidence="1">
    <location>
        <begin position="544"/>
        <end position="565"/>
    </location>
</feature>
<dbReference type="PANTHER" id="PTHR33121">
    <property type="entry name" value="CYCLIC DI-GMP PHOSPHODIESTERASE PDEF"/>
    <property type="match status" value="1"/>
</dbReference>
<accession>A0A967B683</accession>
<reference evidence="4" key="1">
    <citation type="submission" date="2019-11" db="EMBL/GenBank/DDBJ databases">
        <title>Description of new Acetobacter species.</title>
        <authorList>
            <person name="Cleenwerck I."/>
            <person name="Sombolestani A.S."/>
        </authorList>
    </citation>
    <scope>NUCLEOTIDE SEQUENCE</scope>
    <source>
        <strain evidence="4">LMG 1626</strain>
    </source>
</reference>
<evidence type="ECO:0000313" key="5">
    <source>
        <dbReference type="Proteomes" id="UP000597459"/>
    </source>
</evidence>
<dbReference type="SUPFAM" id="SSF55785">
    <property type="entry name" value="PYP-like sensor domain (PAS domain)"/>
    <property type="match status" value="1"/>
</dbReference>
<feature type="domain" description="PAS" evidence="2">
    <location>
        <begin position="13"/>
        <end position="86"/>
    </location>
</feature>
<dbReference type="InterPro" id="IPR001633">
    <property type="entry name" value="EAL_dom"/>
</dbReference>
<dbReference type="RefSeq" id="WP_166316836.1">
    <property type="nucleotide sequence ID" value="NZ_WOTH01000026.1"/>
</dbReference>
<dbReference type="Pfam" id="PF00563">
    <property type="entry name" value="EAL"/>
    <property type="match status" value="1"/>
</dbReference>
<dbReference type="PROSITE" id="PS50883">
    <property type="entry name" value="EAL"/>
    <property type="match status" value="1"/>
</dbReference>
<dbReference type="InterPro" id="IPR035919">
    <property type="entry name" value="EAL_sf"/>
</dbReference>
<dbReference type="GO" id="GO:0071111">
    <property type="term" value="F:cyclic-guanylate-specific phosphodiesterase activity"/>
    <property type="evidence" value="ECO:0007669"/>
    <property type="project" value="InterPro"/>
</dbReference>
<dbReference type="InterPro" id="IPR050706">
    <property type="entry name" value="Cyclic-di-GMP_PDE-like"/>
</dbReference>
<dbReference type="AlphaFoldDB" id="A0A967B683"/>
<dbReference type="InterPro" id="IPR035965">
    <property type="entry name" value="PAS-like_dom_sf"/>
</dbReference>
<dbReference type="Proteomes" id="UP000597459">
    <property type="component" value="Unassembled WGS sequence"/>
</dbReference>
<evidence type="ECO:0000313" key="4">
    <source>
        <dbReference type="EMBL" id="NHO54567.1"/>
    </source>
</evidence>
<evidence type="ECO:0000259" key="3">
    <source>
        <dbReference type="PROSITE" id="PS50883"/>
    </source>
</evidence>
<organism evidence="4 5">
    <name type="scientific">Acetobacter estunensis</name>
    <dbReference type="NCBI Taxonomy" id="104097"/>
    <lineage>
        <taxon>Bacteria</taxon>
        <taxon>Pseudomonadati</taxon>
        <taxon>Pseudomonadota</taxon>
        <taxon>Alphaproteobacteria</taxon>
        <taxon>Acetobacterales</taxon>
        <taxon>Acetobacteraceae</taxon>
        <taxon>Acetobacter</taxon>
    </lineage>
</organism>
<gene>
    <name evidence="4" type="ORF">GOB87_11510</name>
</gene>
<evidence type="ECO:0000259" key="2">
    <source>
        <dbReference type="PROSITE" id="PS50112"/>
    </source>
</evidence>
<dbReference type="SUPFAM" id="SSF141868">
    <property type="entry name" value="EAL domain-like"/>
    <property type="match status" value="1"/>
</dbReference>
<dbReference type="CDD" id="cd00130">
    <property type="entry name" value="PAS"/>
    <property type="match status" value="1"/>
</dbReference>
<comment type="caution">
    <text evidence="4">The sequence shown here is derived from an EMBL/GenBank/DDBJ whole genome shotgun (WGS) entry which is preliminary data.</text>
</comment>
<protein>
    <submittedName>
        <fullName evidence="4">EAL domain-containing protein</fullName>
    </submittedName>
</protein>
<dbReference type="PROSITE" id="PS50112">
    <property type="entry name" value="PAS"/>
    <property type="match status" value="1"/>
</dbReference>
<dbReference type="Gene3D" id="3.30.450.20">
    <property type="entry name" value="PAS domain"/>
    <property type="match status" value="1"/>
</dbReference>
<dbReference type="InterPro" id="IPR000014">
    <property type="entry name" value="PAS"/>
</dbReference>